<dbReference type="InterPro" id="IPR039366">
    <property type="entry name" value="Pilotin"/>
</dbReference>
<accession>A0A6N7LWY6</accession>
<dbReference type="RefSeq" id="WP_153500978.1">
    <property type="nucleotide sequence ID" value="NZ_WIRE01000001.1"/>
</dbReference>
<dbReference type="PANTHER" id="PTHR38013:SF1">
    <property type="entry name" value="GLYCOPROTEIN_POLYSACCHARIDE METABOLISM"/>
    <property type="match status" value="1"/>
</dbReference>
<reference evidence="1 2" key="1">
    <citation type="submission" date="2019-10" db="EMBL/GenBank/DDBJ databases">
        <title>Alcanivorax sp.PA15-N-34 draft genome sequence.</title>
        <authorList>
            <person name="Liao X."/>
            <person name="Shao Z."/>
        </authorList>
    </citation>
    <scope>NUCLEOTIDE SEQUENCE [LARGE SCALE GENOMIC DNA]</scope>
    <source>
        <strain evidence="1 2">PA15-N-34</strain>
    </source>
</reference>
<evidence type="ECO:0000313" key="2">
    <source>
        <dbReference type="Proteomes" id="UP000469421"/>
    </source>
</evidence>
<dbReference type="Proteomes" id="UP000469421">
    <property type="component" value="Unassembled WGS sequence"/>
</dbReference>
<organism evidence="1 2">
    <name type="scientific">Alcanivorax sediminis</name>
    <dbReference type="NCBI Taxonomy" id="2663008"/>
    <lineage>
        <taxon>Bacteria</taxon>
        <taxon>Pseudomonadati</taxon>
        <taxon>Pseudomonadota</taxon>
        <taxon>Gammaproteobacteria</taxon>
        <taxon>Oceanospirillales</taxon>
        <taxon>Alcanivoracaceae</taxon>
        <taxon>Alcanivorax</taxon>
    </lineage>
</organism>
<protein>
    <recommendedName>
        <fullName evidence="3">Lipoprotein</fullName>
    </recommendedName>
</protein>
<proteinExistence type="predicted"/>
<dbReference type="PANTHER" id="PTHR38013">
    <property type="entry name" value="GLYCOPROTEIN/POLYSACCHARIDE METABOLISM"/>
    <property type="match status" value="1"/>
</dbReference>
<dbReference type="EMBL" id="WIRE01000001">
    <property type="protein sequence ID" value="MQX53605.1"/>
    <property type="molecule type" value="Genomic_DNA"/>
</dbReference>
<keyword evidence="2" id="KW-1185">Reference proteome</keyword>
<sequence>MNDTLASRLFERCAVLVALAFALILPGCDNSNTASDKSNHPQTTQKDEQRVISGKVMYRERVALPENVTVTVILADVSRADAPMKVLAEEHIDNPGQIPIPFSLRYRTAAVTQSHPLAYAIRGEIRDADGILLWTTTERHPVDLSSEVAPDEITLMLQRVASARTPAMSSAMEDARDAGASFWAMGNEPGWHAVIYPDERIDFVGDYGSNEVTLPYVHPAIEGTESRYQTGDEEHQMTLSISEQGCQDTMSDTPFEYTVRVTLNEHEYRGCGRNL</sequence>
<evidence type="ECO:0008006" key="3">
    <source>
        <dbReference type="Google" id="ProtNLM"/>
    </source>
</evidence>
<dbReference type="InterPro" id="IPR053196">
    <property type="entry name" value="Lipoprotein_YbaY-like"/>
</dbReference>
<gene>
    <name evidence="1" type="ORF">GFN93_10115</name>
</gene>
<comment type="caution">
    <text evidence="1">The sequence shown here is derived from an EMBL/GenBank/DDBJ whole genome shotgun (WGS) entry which is preliminary data.</text>
</comment>
<evidence type="ECO:0000313" key="1">
    <source>
        <dbReference type="EMBL" id="MQX53605.1"/>
    </source>
</evidence>
<dbReference type="Pfam" id="PF09619">
    <property type="entry name" value="YscW"/>
    <property type="match status" value="1"/>
</dbReference>
<dbReference type="AlphaFoldDB" id="A0A6N7LWY6"/>
<name>A0A6N7LWY6_9GAMM</name>